<organism evidence="15 16">
    <name type="scientific">Haematospirillum jordaniae</name>
    <dbReference type="NCBI Taxonomy" id="1549855"/>
    <lineage>
        <taxon>Bacteria</taxon>
        <taxon>Pseudomonadati</taxon>
        <taxon>Pseudomonadota</taxon>
        <taxon>Alphaproteobacteria</taxon>
        <taxon>Rhodospirillales</taxon>
        <taxon>Novispirillaceae</taxon>
        <taxon>Haematospirillum</taxon>
    </lineage>
</organism>
<dbReference type="AlphaFoldDB" id="A0A143DD91"/>
<feature type="domain" description="Ribosomal RNA small subunit methyltransferase E PUA-like" evidence="14">
    <location>
        <begin position="26"/>
        <end position="68"/>
    </location>
</feature>
<dbReference type="STRING" id="1549855.AY555_05285"/>
<proteinExistence type="inferred from homology"/>
<protein>
    <recommendedName>
        <fullName evidence="4 12">Ribosomal RNA small subunit methyltransferase E</fullName>
        <ecNumber evidence="3 12">2.1.1.193</ecNumber>
    </recommendedName>
</protein>
<dbReference type="Proteomes" id="UP000076066">
    <property type="component" value="Chromosome"/>
</dbReference>
<dbReference type="InterPro" id="IPR015947">
    <property type="entry name" value="PUA-like_sf"/>
</dbReference>
<keyword evidence="8 12" id="KW-0808">Transferase</keyword>
<dbReference type="RefSeq" id="WP_066134355.1">
    <property type="nucleotide sequence ID" value="NZ_CP014525.1"/>
</dbReference>
<keyword evidence="6 12" id="KW-0698">rRNA processing</keyword>
<dbReference type="NCBIfam" id="TIGR00046">
    <property type="entry name" value="RsmE family RNA methyltransferase"/>
    <property type="match status" value="1"/>
</dbReference>
<evidence type="ECO:0000256" key="6">
    <source>
        <dbReference type="ARBA" id="ARBA00022552"/>
    </source>
</evidence>
<dbReference type="Pfam" id="PF04452">
    <property type="entry name" value="Methyltrans_RNA"/>
    <property type="match status" value="1"/>
</dbReference>
<keyword evidence="16" id="KW-1185">Reference proteome</keyword>
<dbReference type="Pfam" id="PF20260">
    <property type="entry name" value="PUA_4"/>
    <property type="match status" value="1"/>
</dbReference>
<dbReference type="InterPro" id="IPR046886">
    <property type="entry name" value="RsmE_MTase_dom"/>
</dbReference>
<dbReference type="CDD" id="cd18084">
    <property type="entry name" value="RsmE-like"/>
    <property type="match status" value="1"/>
</dbReference>
<dbReference type="SUPFAM" id="SSF88697">
    <property type="entry name" value="PUA domain-like"/>
    <property type="match status" value="1"/>
</dbReference>
<evidence type="ECO:0000256" key="11">
    <source>
        <dbReference type="ARBA" id="ARBA00047944"/>
    </source>
</evidence>
<evidence type="ECO:0000313" key="16">
    <source>
        <dbReference type="Proteomes" id="UP000076066"/>
    </source>
</evidence>
<dbReference type="EC" id="2.1.1.193" evidence="3 12"/>
<dbReference type="NCBIfam" id="NF008696">
    <property type="entry name" value="PRK11713.3-5"/>
    <property type="match status" value="1"/>
</dbReference>
<evidence type="ECO:0000256" key="10">
    <source>
        <dbReference type="ARBA" id="ARBA00025699"/>
    </source>
</evidence>
<dbReference type="GO" id="GO:0070042">
    <property type="term" value="F:rRNA (uridine-N3-)-methyltransferase activity"/>
    <property type="evidence" value="ECO:0007669"/>
    <property type="project" value="TreeGrafter"/>
</dbReference>
<evidence type="ECO:0000256" key="8">
    <source>
        <dbReference type="ARBA" id="ARBA00022679"/>
    </source>
</evidence>
<dbReference type="EMBL" id="CP014525">
    <property type="protein sequence ID" value="AMW34687.1"/>
    <property type="molecule type" value="Genomic_DNA"/>
</dbReference>
<sequence length="253" mass="27872">MSARVLCRLFVSARLAKDASVLADAGQARYLGSVLRARPADRVCLFNGQDGDWLADIVHLDRQRVELRALSCLRPQPDTGIPDVWLLFAPVKKDGTDMIVQKATELGASVLWPVLTSRTNSQRVNVERLRATAIEAAEQCERSTVPDMRMPERLEPLLAGWEHTRTLYVADETGRGDPVATVLAREASGPAAFLTGPEGGFDPRETELLHQAPFVRPVSLGPRILRAETAAMASLTCWQAINGDWSHPLIRPY</sequence>
<keyword evidence="7 12" id="KW-0489">Methyltransferase</keyword>
<evidence type="ECO:0000256" key="3">
    <source>
        <dbReference type="ARBA" id="ARBA00012328"/>
    </source>
</evidence>
<comment type="similarity">
    <text evidence="2 12">Belongs to the RNA methyltransferase RsmE family.</text>
</comment>
<dbReference type="OrthoDB" id="9815641at2"/>
<feature type="domain" description="Ribosomal RNA small subunit methyltransferase E methyltransferase" evidence="13">
    <location>
        <begin position="83"/>
        <end position="238"/>
    </location>
</feature>
<evidence type="ECO:0000256" key="4">
    <source>
        <dbReference type="ARBA" id="ARBA00013673"/>
    </source>
</evidence>
<dbReference type="GO" id="GO:0070475">
    <property type="term" value="P:rRNA base methylation"/>
    <property type="evidence" value="ECO:0007669"/>
    <property type="project" value="TreeGrafter"/>
</dbReference>
<name>A0A143DD91_9PROT</name>
<evidence type="ECO:0000259" key="14">
    <source>
        <dbReference type="Pfam" id="PF20260"/>
    </source>
</evidence>
<evidence type="ECO:0000256" key="12">
    <source>
        <dbReference type="PIRNR" id="PIRNR015601"/>
    </source>
</evidence>
<evidence type="ECO:0000256" key="1">
    <source>
        <dbReference type="ARBA" id="ARBA00004496"/>
    </source>
</evidence>
<evidence type="ECO:0000256" key="5">
    <source>
        <dbReference type="ARBA" id="ARBA00022490"/>
    </source>
</evidence>
<reference evidence="15 16" key="1">
    <citation type="submission" date="2016-02" db="EMBL/GenBank/DDBJ databases">
        <title>Complete Genome of H5569, the type strain of the newly described species Haematospirillium jordaniae.</title>
        <authorList>
            <person name="Nicholson A.C."/>
            <person name="Humrighouse B.W."/>
            <person name="Loparov V."/>
            <person name="McQuiston J.R."/>
        </authorList>
    </citation>
    <scope>NUCLEOTIDE SEQUENCE [LARGE SCALE GENOMIC DNA]</scope>
    <source>
        <strain evidence="15 16">H5569</strain>
    </source>
</reference>
<dbReference type="PIRSF" id="PIRSF015601">
    <property type="entry name" value="MTase_slr0722"/>
    <property type="match status" value="1"/>
</dbReference>
<evidence type="ECO:0000259" key="13">
    <source>
        <dbReference type="Pfam" id="PF04452"/>
    </source>
</evidence>
<accession>A0A143DD91</accession>
<dbReference type="PANTHER" id="PTHR30027:SF3">
    <property type="entry name" value="16S RRNA (URACIL(1498)-N(3))-METHYLTRANSFERASE"/>
    <property type="match status" value="1"/>
</dbReference>
<gene>
    <name evidence="15" type="ORF">AY555_05285</name>
</gene>
<evidence type="ECO:0000256" key="9">
    <source>
        <dbReference type="ARBA" id="ARBA00022691"/>
    </source>
</evidence>
<dbReference type="GO" id="GO:0005737">
    <property type="term" value="C:cytoplasm"/>
    <property type="evidence" value="ECO:0007669"/>
    <property type="project" value="UniProtKB-SubCell"/>
</dbReference>
<comment type="subcellular location">
    <subcellularLocation>
        <location evidence="1 12">Cytoplasm</location>
    </subcellularLocation>
</comment>
<dbReference type="InterPro" id="IPR006700">
    <property type="entry name" value="RsmE"/>
</dbReference>
<evidence type="ECO:0000256" key="2">
    <source>
        <dbReference type="ARBA" id="ARBA00005528"/>
    </source>
</evidence>
<keyword evidence="5 12" id="KW-0963">Cytoplasm</keyword>
<dbReference type="GeneID" id="53316565"/>
<dbReference type="SUPFAM" id="SSF75217">
    <property type="entry name" value="alpha/beta knot"/>
    <property type="match status" value="1"/>
</dbReference>
<dbReference type="Gene3D" id="2.40.240.20">
    <property type="entry name" value="Hypothetical PUA domain-like, domain 1"/>
    <property type="match status" value="1"/>
</dbReference>
<comment type="function">
    <text evidence="10 12">Specifically methylates the N3 position of the uracil ring of uridine 1498 (m3U1498) in 16S rRNA. Acts on the fully assembled 30S ribosomal subunit.</text>
</comment>
<dbReference type="InterPro" id="IPR046887">
    <property type="entry name" value="RsmE_PUA-like"/>
</dbReference>
<evidence type="ECO:0000256" key="7">
    <source>
        <dbReference type="ARBA" id="ARBA00022603"/>
    </source>
</evidence>
<dbReference type="InterPro" id="IPR029028">
    <property type="entry name" value="Alpha/beta_knot_MTases"/>
</dbReference>
<keyword evidence="9 12" id="KW-0949">S-adenosyl-L-methionine</keyword>
<evidence type="ECO:0000313" key="15">
    <source>
        <dbReference type="EMBL" id="AMW34687.1"/>
    </source>
</evidence>
<dbReference type="KEGG" id="hjo:AY555_05285"/>
<dbReference type="InterPro" id="IPR029026">
    <property type="entry name" value="tRNA_m1G_MTases_N"/>
</dbReference>
<dbReference type="PANTHER" id="PTHR30027">
    <property type="entry name" value="RIBOSOMAL RNA SMALL SUBUNIT METHYLTRANSFERASE E"/>
    <property type="match status" value="1"/>
</dbReference>
<dbReference type="Gene3D" id="3.40.1280.10">
    <property type="match status" value="1"/>
</dbReference>
<comment type="catalytic activity">
    <reaction evidence="11 12">
        <text>uridine(1498) in 16S rRNA + S-adenosyl-L-methionine = N(3)-methyluridine(1498) in 16S rRNA + S-adenosyl-L-homocysteine + H(+)</text>
        <dbReference type="Rhea" id="RHEA:42920"/>
        <dbReference type="Rhea" id="RHEA-COMP:10283"/>
        <dbReference type="Rhea" id="RHEA-COMP:10284"/>
        <dbReference type="ChEBI" id="CHEBI:15378"/>
        <dbReference type="ChEBI" id="CHEBI:57856"/>
        <dbReference type="ChEBI" id="CHEBI:59789"/>
        <dbReference type="ChEBI" id="CHEBI:65315"/>
        <dbReference type="ChEBI" id="CHEBI:74502"/>
        <dbReference type="EC" id="2.1.1.193"/>
    </reaction>
</comment>